<dbReference type="GO" id="GO:0016740">
    <property type="term" value="F:transferase activity"/>
    <property type="evidence" value="ECO:0007669"/>
    <property type="project" value="UniProtKB-KW"/>
</dbReference>
<dbReference type="AlphaFoldDB" id="A0A9D9IKN0"/>
<keyword evidence="2" id="KW-0808">Transferase</keyword>
<dbReference type="EMBL" id="JADIMA010000066">
    <property type="protein sequence ID" value="MBO8473306.1"/>
    <property type="molecule type" value="Genomic_DNA"/>
</dbReference>
<organism evidence="4 5">
    <name type="scientific">Candidatus Merdivivens pullicola</name>
    <dbReference type="NCBI Taxonomy" id="2840872"/>
    <lineage>
        <taxon>Bacteria</taxon>
        <taxon>Pseudomonadati</taxon>
        <taxon>Bacteroidota</taxon>
        <taxon>Bacteroidia</taxon>
        <taxon>Bacteroidales</taxon>
        <taxon>Muribaculaceae</taxon>
        <taxon>Muribaculaceae incertae sedis</taxon>
        <taxon>Candidatus Merdivivens</taxon>
    </lineage>
</organism>
<dbReference type="PANTHER" id="PTHR43018:SF1">
    <property type="entry name" value="PROTEIN AROA(G)"/>
    <property type="match status" value="1"/>
</dbReference>
<dbReference type="InterPro" id="IPR013785">
    <property type="entry name" value="Aldolase_TIM"/>
</dbReference>
<evidence type="ECO:0000313" key="5">
    <source>
        <dbReference type="Proteomes" id="UP000823604"/>
    </source>
</evidence>
<reference evidence="4" key="2">
    <citation type="journal article" date="2021" name="PeerJ">
        <title>Extensive microbial diversity within the chicken gut microbiome revealed by metagenomics and culture.</title>
        <authorList>
            <person name="Gilroy R."/>
            <person name="Ravi A."/>
            <person name="Getino M."/>
            <person name="Pursley I."/>
            <person name="Horton D.L."/>
            <person name="Alikhan N.F."/>
            <person name="Baker D."/>
            <person name="Gharbi K."/>
            <person name="Hall N."/>
            <person name="Watson M."/>
            <person name="Adriaenssens E.M."/>
            <person name="Foster-Nyarko E."/>
            <person name="Jarju S."/>
            <person name="Secka A."/>
            <person name="Antonio M."/>
            <person name="Oren A."/>
            <person name="Chaudhuri R.R."/>
            <person name="La Ragione R."/>
            <person name="Hildebrand F."/>
            <person name="Pallen M.J."/>
        </authorList>
    </citation>
    <scope>NUCLEOTIDE SEQUENCE</scope>
    <source>
        <strain evidence="4">B1-8020</strain>
    </source>
</reference>
<dbReference type="Gene3D" id="1.20.59.10">
    <property type="entry name" value="Chorismate mutase"/>
    <property type="match status" value="1"/>
</dbReference>
<comment type="caution">
    <text evidence="4">The sequence shown here is derived from an EMBL/GenBank/DDBJ whole genome shotgun (WGS) entry which is preliminary data.</text>
</comment>
<evidence type="ECO:0000313" key="4">
    <source>
        <dbReference type="EMBL" id="MBO8473306.1"/>
    </source>
</evidence>
<dbReference type="PROSITE" id="PS51168">
    <property type="entry name" value="CHORISMATE_MUT_2"/>
    <property type="match status" value="1"/>
</dbReference>
<dbReference type="Pfam" id="PF00793">
    <property type="entry name" value="DAHP_synth_1"/>
    <property type="match status" value="1"/>
</dbReference>
<dbReference type="EC" id="5.4.99.5" evidence="1"/>
<feature type="domain" description="Chorismate mutase" evidence="3">
    <location>
        <begin position="266"/>
        <end position="356"/>
    </location>
</feature>
<dbReference type="Pfam" id="PF01817">
    <property type="entry name" value="CM_2"/>
    <property type="match status" value="1"/>
</dbReference>
<evidence type="ECO:0000259" key="3">
    <source>
        <dbReference type="PROSITE" id="PS51168"/>
    </source>
</evidence>
<evidence type="ECO:0000256" key="1">
    <source>
        <dbReference type="ARBA" id="ARBA00012404"/>
    </source>
</evidence>
<accession>A0A9D9IKN0</accession>
<dbReference type="PANTHER" id="PTHR43018">
    <property type="entry name" value="PHOSPHO-2-DEHYDRO-3-DEOXYHEPTONATE ALDOLASE"/>
    <property type="match status" value="1"/>
</dbReference>
<dbReference type="SUPFAM" id="SSF51569">
    <property type="entry name" value="Aldolase"/>
    <property type="match status" value="1"/>
</dbReference>
<dbReference type="GO" id="GO:0004106">
    <property type="term" value="F:chorismate mutase activity"/>
    <property type="evidence" value="ECO:0007669"/>
    <property type="project" value="UniProtKB-EC"/>
</dbReference>
<dbReference type="Gene3D" id="3.20.20.70">
    <property type="entry name" value="Aldolase class I"/>
    <property type="match status" value="1"/>
</dbReference>
<dbReference type="SMART" id="SM00830">
    <property type="entry name" value="CM_2"/>
    <property type="match status" value="1"/>
</dbReference>
<protein>
    <recommendedName>
        <fullName evidence="1">chorismate mutase</fullName>
        <ecNumber evidence="1">5.4.99.5</ecNumber>
    </recommendedName>
</protein>
<dbReference type="InterPro" id="IPR002701">
    <property type="entry name" value="CM_II_prokaryot"/>
</dbReference>
<sequence length="356" mass="39389">MDRSRFTGWGAFVEAPGFPVVAGPCSAESREQVLSTASELSRRGIRVFRAGAWKPRTRPGTFEGVGEAALEWLVQAKDATGMKVGTEAASAYHVKAIISAGLDFIWVGARTTANPFLVQEIADALEGADIPVFVKNPVNPDADLWAGAIERFRKAGISRIAAVHRGVTSYSRIIYRNDPCWQMPITLRLRFPRLPMFCDPSHIAGDRRYVDEISRKAMDLDFDGLFIESHVNPACALSDAAQQITPEELSGLLLSLVPKETDCDSPSYHESIEQLRARIDEIDDNIVSLLADRMDVSGKIGGYKKENSVSVLQGSRWDAVMSRVLSRAEAYGLDKDFIKDIFDRIHRASIEKQENC</sequence>
<dbReference type="GO" id="GO:0046417">
    <property type="term" value="P:chorismate metabolic process"/>
    <property type="evidence" value="ECO:0007669"/>
    <property type="project" value="InterPro"/>
</dbReference>
<gene>
    <name evidence="4" type="ORF">IAB81_06710</name>
</gene>
<evidence type="ECO:0000256" key="2">
    <source>
        <dbReference type="ARBA" id="ARBA00022679"/>
    </source>
</evidence>
<dbReference type="InterPro" id="IPR036979">
    <property type="entry name" value="CM_dom_sf"/>
</dbReference>
<dbReference type="InterPro" id="IPR006218">
    <property type="entry name" value="DAHP1/KDSA"/>
</dbReference>
<reference evidence="4" key="1">
    <citation type="submission" date="2020-10" db="EMBL/GenBank/DDBJ databases">
        <authorList>
            <person name="Gilroy R."/>
        </authorList>
    </citation>
    <scope>NUCLEOTIDE SEQUENCE</scope>
    <source>
        <strain evidence="4">B1-8020</strain>
    </source>
</reference>
<name>A0A9D9IKN0_9BACT</name>
<dbReference type="InterPro" id="IPR036263">
    <property type="entry name" value="Chorismate_II_sf"/>
</dbReference>
<dbReference type="InterPro" id="IPR052899">
    <property type="entry name" value="Class-I_DAHP_synthase"/>
</dbReference>
<dbReference type="SUPFAM" id="SSF48600">
    <property type="entry name" value="Chorismate mutase II"/>
    <property type="match status" value="1"/>
</dbReference>
<dbReference type="Proteomes" id="UP000823604">
    <property type="component" value="Unassembled WGS sequence"/>
</dbReference>
<proteinExistence type="predicted"/>